<name>A0A9J6PCN8_9PROT</name>
<gene>
    <name evidence="2" type="ORF">NJQ99_03215</name>
</gene>
<feature type="compositionally biased region" description="Low complexity" evidence="1">
    <location>
        <begin position="62"/>
        <end position="75"/>
    </location>
</feature>
<accession>A0A9J6PCN8</accession>
<dbReference type="EMBL" id="JAMZFT010000001">
    <property type="protein sequence ID" value="MCP1335411.1"/>
    <property type="molecule type" value="Genomic_DNA"/>
</dbReference>
<reference evidence="2" key="1">
    <citation type="submission" date="2022-06" db="EMBL/GenBank/DDBJ databases">
        <title>Isolation and Genomics of Futiania mangrovii gen. nov., sp. nov., a Rare and Metabolically-versatile member in the Class Alphaproteobacteria.</title>
        <authorList>
            <person name="Liu L."/>
            <person name="Huang W.-C."/>
            <person name="Pan J."/>
            <person name="Li J."/>
            <person name="Huang Y."/>
            <person name="Du H."/>
            <person name="Liu Y."/>
            <person name="Li M."/>
        </authorList>
    </citation>
    <scope>NUCLEOTIDE SEQUENCE</scope>
    <source>
        <strain evidence="2">FT118</strain>
    </source>
</reference>
<protein>
    <submittedName>
        <fullName evidence="2">DUF3306 domain-containing protein</fullName>
    </submittedName>
</protein>
<feature type="compositionally biased region" description="Basic and acidic residues" evidence="1">
    <location>
        <begin position="211"/>
        <end position="221"/>
    </location>
</feature>
<feature type="region of interest" description="Disordered" evidence="1">
    <location>
        <begin position="40"/>
        <end position="89"/>
    </location>
</feature>
<proteinExistence type="predicted"/>
<dbReference type="Pfam" id="PF11748">
    <property type="entry name" value="DUF3306"/>
    <property type="match status" value="1"/>
</dbReference>
<comment type="caution">
    <text evidence="2">The sequence shown here is derived from an EMBL/GenBank/DDBJ whole genome shotgun (WGS) entry which is preliminary data.</text>
</comment>
<dbReference type="Proteomes" id="UP001055804">
    <property type="component" value="Unassembled WGS sequence"/>
</dbReference>
<dbReference type="AlphaFoldDB" id="A0A9J6PCN8"/>
<organism evidence="2 3">
    <name type="scientific">Futiania mangrovi</name>
    <dbReference type="NCBI Taxonomy" id="2959716"/>
    <lineage>
        <taxon>Bacteria</taxon>
        <taxon>Pseudomonadati</taxon>
        <taxon>Pseudomonadota</taxon>
        <taxon>Alphaproteobacteria</taxon>
        <taxon>Futianiales</taxon>
        <taxon>Futianiaceae</taxon>
        <taxon>Futiania</taxon>
    </lineage>
</organism>
<dbReference type="InterPro" id="IPR021735">
    <property type="entry name" value="DUF3306"/>
</dbReference>
<feature type="region of interest" description="Disordered" evidence="1">
    <location>
        <begin position="168"/>
        <end position="227"/>
    </location>
</feature>
<dbReference type="RefSeq" id="WP_269331356.1">
    <property type="nucleotide sequence ID" value="NZ_JAMZFT010000001.1"/>
</dbReference>
<evidence type="ECO:0000256" key="1">
    <source>
        <dbReference type="SAM" id="MobiDB-lite"/>
    </source>
</evidence>
<evidence type="ECO:0000313" key="3">
    <source>
        <dbReference type="Proteomes" id="UP001055804"/>
    </source>
</evidence>
<sequence length="227" mass="23448">MAAEDASRMTRAARRRLGLAGEEEGSFLARWSRRKDAARAGALADDGVADPGDLPAHEADAARAGARGEGSSAEAAEPEIRPEDLPDPDTLTAQSDFSVFMQKGVPPDLQQRALRKLWLTDPTLANLDGLLDYGGDFSQVGKAKMAIKTAWQVGKGYLAALDAGETAKAAAGEGGADAGPDREAVAAADGVTESPQTHGAPESPAEDAAEVDGRDASDDTRPPSARA</sequence>
<keyword evidence="3" id="KW-1185">Reference proteome</keyword>
<feature type="compositionally biased region" description="Low complexity" evidence="1">
    <location>
        <begin position="40"/>
        <end position="54"/>
    </location>
</feature>
<evidence type="ECO:0000313" key="2">
    <source>
        <dbReference type="EMBL" id="MCP1335411.1"/>
    </source>
</evidence>